<dbReference type="RefSeq" id="WP_075071760.1">
    <property type="nucleotide sequence ID" value="NZ_DF967972.1"/>
</dbReference>
<keyword evidence="11" id="KW-1185">Reference proteome</keyword>
<reference evidence="10" key="1">
    <citation type="submission" date="2015-07" db="EMBL/GenBank/DDBJ databases">
        <title>Draft Genome Sequences of Anaerolinea thermolimosa IMO-1, Bellilinea caldifistulae GOMI-1, Leptolinea tardivitalis YMTK-2, Levilinea saccharolytica KIBI-1,Longilinea arvoryzae KOME-1, Previously Described as Members of the Anaerolineaceae (Chloroflexi).</title>
        <authorList>
            <person name="Sekiguchi Y."/>
            <person name="Ohashi A."/>
            <person name="Matsuura N."/>
            <person name="Tourlousse M.D."/>
        </authorList>
    </citation>
    <scope>NUCLEOTIDE SEQUENCE [LARGE SCALE GENOMIC DNA]</scope>
    <source>
        <strain evidence="10">KOME-1</strain>
    </source>
</reference>
<evidence type="ECO:0000256" key="4">
    <source>
        <dbReference type="ARBA" id="ARBA00022927"/>
    </source>
</evidence>
<evidence type="ECO:0000256" key="2">
    <source>
        <dbReference type="ARBA" id="ARBA00022448"/>
    </source>
</evidence>
<name>A0A0S7BEB9_9CHLR</name>
<dbReference type="AlphaFoldDB" id="A0A0S7BEB9"/>
<protein>
    <submittedName>
        <fullName evidence="10">Sec-independent protein secretion pathway component</fullName>
    </submittedName>
</protein>
<evidence type="ECO:0000256" key="3">
    <source>
        <dbReference type="ARBA" id="ARBA00022692"/>
    </source>
</evidence>
<dbReference type="PANTHER" id="PTHR33162">
    <property type="entry name" value="SEC-INDEPENDENT PROTEIN TRANSLOCASE PROTEIN TATA, CHLOROPLASTIC"/>
    <property type="match status" value="1"/>
</dbReference>
<comment type="subcellular location">
    <subcellularLocation>
        <location evidence="1">Membrane</location>
        <topology evidence="1">Single-pass membrane protein</topology>
    </subcellularLocation>
</comment>
<keyword evidence="7 9" id="KW-0472">Membrane</keyword>
<evidence type="ECO:0000256" key="6">
    <source>
        <dbReference type="ARBA" id="ARBA00023010"/>
    </source>
</evidence>
<dbReference type="PANTHER" id="PTHR33162:SF1">
    <property type="entry name" value="SEC-INDEPENDENT PROTEIN TRANSLOCASE PROTEIN TATA, CHLOROPLASTIC"/>
    <property type="match status" value="1"/>
</dbReference>
<dbReference type="Proteomes" id="UP000055060">
    <property type="component" value="Unassembled WGS sequence"/>
</dbReference>
<feature type="compositionally biased region" description="Basic and acidic residues" evidence="8">
    <location>
        <begin position="74"/>
        <end position="92"/>
    </location>
</feature>
<dbReference type="EMBL" id="DF967972">
    <property type="protein sequence ID" value="GAP12322.1"/>
    <property type="molecule type" value="Genomic_DNA"/>
</dbReference>
<keyword evidence="3 9" id="KW-0812">Transmembrane</keyword>
<evidence type="ECO:0000256" key="7">
    <source>
        <dbReference type="ARBA" id="ARBA00023136"/>
    </source>
</evidence>
<feature type="compositionally biased region" description="Basic and acidic residues" evidence="8">
    <location>
        <begin position="115"/>
        <end position="124"/>
    </location>
</feature>
<organism evidence="10">
    <name type="scientific">Longilinea arvoryzae</name>
    <dbReference type="NCBI Taxonomy" id="360412"/>
    <lineage>
        <taxon>Bacteria</taxon>
        <taxon>Bacillati</taxon>
        <taxon>Chloroflexota</taxon>
        <taxon>Anaerolineae</taxon>
        <taxon>Anaerolineales</taxon>
        <taxon>Anaerolineaceae</taxon>
        <taxon>Longilinea</taxon>
    </lineage>
</organism>
<dbReference type="Gene3D" id="1.20.5.3310">
    <property type="match status" value="1"/>
</dbReference>
<sequence>MDFLGIGLPELGLILVIVLIVLGPKDMVNTARRLARTIRLLTQSEFWRTTREAWKMAQELPNELLRESGLEETREELNKMGKDLNQWKREVDATLQPGNHRILPPARPAAQPQADDSKPQERPAGEPLPPEATPSDANSDQSTPAHG</sequence>
<evidence type="ECO:0000256" key="9">
    <source>
        <dbReference type="SAM" id="Phobius"/>
    </source>
</evidence>
<keyword evidence="6" id="KW-0811">Translocation</keyword>
<keyword evidence="4" id="KW-0653">Protein transport</keyword>
<accession>A0A0S7BEB9</accession>
<dbReference type="Pfam" id="PF02416">
    <property type="entry name" value="TatA_B_E"/>
    <property type="match status" value="1"/>
</dbReference>
<evidence type="ECO:0000256" key="1">
    <source>
        <dbReference type="ARBA" id="ARBA00004167"/>
    </source>
</evidence>
<feature type="compositionally biased region" description="Polar residues" evidence="8">
    <location>
        <begin position="135"/>
        <end position="147"/>
    </location>
</feature>
<evidence type="ECO:0000256" key="8">
    <source>
        <dbReference type="SAM" id="MobiDB-lite"/>
    </source>
</evidence>
<dbReference type="InterPro" id="IPR003369">
    <property type="entry name" value="TatA/B/E"/>
</dbReference>
<evidence type="ECO:0000313" key="10">
    <source>
        <dbReference type="EMBL" id="GAP12322.1"/>
    </source>
</evidence>
<dbReference type="GO" id="GO:0015031">
    <property type="term" value="P:protein transport"/>
    <property type="evidence" value="ECO:0007669"/>
    <property type="project" value="UniProtKB-KW"/>
</dbReference>
<keyword evidence="2" id="KW-0813">Transport</keyword>
<dbReference type="GO" id="GO:0016020">
    <property type="term" value="C:membrane"/>
    <property type="evidence" value="ECO:0007669"/>
    <property type="project" value="UniProtKB-SubCell"/>
</dbReference>
<evidence type="ECO:0000313" key="11">
    <source>
        <dbReference type="Proteomes" id="UP000055060"/>
    </source>
</evidence>
<feature type="region of interest" description="Disordered" evidence="8">
    <location>
        <begin position="74"/>
        <end position="147"/>
    </location>
</feature>
<feature type="transmembrane region" description="Helical" evidence="9">
    <location>
        <begin position="6"/>
        <end position="23"/>
    </location>
</feature>
<gene>
    <name evidence="10" type="ORF">LARV_00054</name>
</gene>
<evidence type="ECO:0000256" key="5">
    <source>
        <dbReference type="ARBA" id="ARBA00022989"/>
    </source>
</evidence>
<keyword evidence="5 9" id="KW-1133">Transmembrane helix</keyword>
<dbReference type="STRING" id="360412.LARV_00054"/>
<proteinExistence type="predicted"/>